<dbReference type="PANTHER" id="PTHR30055">
    <property type="entry name" value="HTH-TYPE TRANSCRIPTIONAL REGULATOR RUTR"/>
    <property type="match status" value="1"/>
</dbReference>
<dbReference type="GO" id="GO:0003700">
    <property type="term" value="F:DNA-binding transcription factor activity"/>
    <property type="evidence" value="ECO:0007669"/>
    <property type="project" value="TreeGrafter"/>
</dbReference>
<dbReference type="PRINTS" id="PR00455">
    <property type="entry name" value="HTHTETR"/>
</dbReference>
<evidence type="ECO:0000256" key="3">
    <source>
        <dbReference type="ARBA" id="ARBA00023163"/>
    </source>
</evidence>
<name>A0A6I3RXQ2_9BURK</name>
<dbReference type="InterPro" id="IPR050109">
    <property type="entry name" value="HTH-type_TetR-like_transc_reg"/>
</dbReference>
<accession>A0A6I3RXQ2</accession>
<dbReference type="PANTHER" id="PTHR30055:SF234">
    <property type="entry name" value="HTH-TYPE TRANSCRIPTIONAL REGULATOR BETI"/>
    <property type="match status" value="1"/>
</dbReference>
<evidence type="ECO:0000313" key="4">
    <source>
        <dbReference type="EMBL" id="MTU42238.1"/>
    </source>
</evidence>
<evidence type="ECO:0000313" key="5">
    <source>
        <dbReference type="Proteomes" id="UP000462362"/>
    </source>
</evidence>
<dbReference type="SUPFAM" id="SSF46689">
    <property type="entry name" value="Homeodomain-like"/>
    <property type="match status" value="1"/>
</dbReference>
<sequence length="199" mass="22401">METKKQTRKTSSKTKELILEVAREIAAEKGVGQLTLEAVADRAGISKGGLLYHFPGKKELIIALMDSYVSHLSAELESATEPFKGHPQALVLGFIHWYKKFNGIAATNRTWGAAVFAVQSFDPQLMEPLHNWYRQLFEKIRNSGPASLDTATAIMAIEGLFMLSLYNLDQLTTEEKSRIIQHIEDRLLMRELNPKNSIE</sequence>
<keyword evidence="2" id="KW-0238">DNA-binding</keyword>
<comment type="caution">
    <text evidence="4">The sequence shown here is derived from an EMBL/GenBank/DDBJ whole genome shotgun (WGS) entry which is preliminary data.</text>
</comment>
<dbReference type="AlphaFoldDB" id="A0A6I3RXQ2"/>
<dbReference type="InterPro" id="IPR009057">
    <property type="entry name" value="Homeodomain-like_sf"/>
</dbReference>
<evidence type="ECO:0000256" key="2">
    <source>
        <dbReference type="ARBA" id="ARBA00023125"/>
    </source>
</evidence>
<dbReference type="Gene3D" id="1.10.357.10">
    <property type="entry name" value="Tetracycline Repressor, domain 2"/>
    <property type="match status" value="1"/>
</dbReference>
<dbReference type="InterPro" id="IPR041479">
    <property type="entry name" value="TetR_CgmR_C"/>
</dbReference>
<dbReference type="RefSeq" id="WP_118632146.1">
    <property type="nucleotide sequence ID" value="NZ_CAJUON010000007.1"/>
</dbReference>
<organism evidence="4 5">
    <name type="scientific">Parasutterella excrementihominis</name>
    <dbReference type="NCBI Taxonomy" id="487175"/>
    <lineage>
        <taxon>Bacteria</taxon>
        <taxon>Pseudomonadati</taxon>
        <taxon>Pseudomonadota</taxon>
        <taxon>Betaproteobacteria</taxon>
        <taxon>Burkholderiales</taxon>
        <taxon>Sutterellaceae</taxon>
        <taxon>Parasutterella</taxon>
    </lineage>
</organism>
<evidence type="ECO:0000256" key="1">
    <source>
        <dbReference type="ARBA" id="ARBA00023015"/>
    </source>
</evidence>
<reference evidence="4 5" key="1">
    <citation type="journal article" date="2019" name="Nat. Med.">
        <title>A library of human gut bacterial isolates paired with longitudinal multiomics data enables mechanistic microbiome research.</title>
        <authorList>
            <person name="Poyet M."/>
            <person name="Groussin M."/>
            <person name="Gibbons S.M."/>
            <person name="Avila-Pacheco J."/>
            <person name="Jiang X."/>
            <person name="Kearney S.M."/>
            <person name="Perrotta A.R."/>
            <person name="Berdy B."/>
            <person name="Zhao S."/>
            <person name="Lieberman T.D."/>
            <person name="Swanson P.K."/>
            <person name="Smith M."/>
            <person name="Roesemann S."/>
            <person name="Alexander J.E."/>
            <person name="Rich S.A."/>
            <person name="Livny J."/>
            <person name="Vlamakis H."/>
            <person name="Clish C."/>
            <person name="Bullock K."/>
            <person name="Deik A."/>
            <person name="Scott J."/>
            <person name="Pierce K.A."/>
            <person name="Xavier R.J."/>
            <person name="Alm E.J."/>
        </authorList>
    </citation>
    <scope>NUCLEOTIDE SEQUENCE [LARGE SCALE GENOMIC DNA]</scope>
    <source>
        <strain evidence="4 5">BIOML-A2</strain>
    </source>
</reference>
<dbReference type="EMBL" id="WNCL01000002">
    <property type="protein sequence ID" value="MTU42238.1"/>
    <property type="molecule type" value="Genomic_DNA"/>
</dbReference>
<dbReference type="InterPro" id="IPR001647">
    <property type="entry name" value="HTH_TetR"/>
</dbReference>
<proteinExistence type="predicted"/>
<keyword evidence="3" id="KW-0804">Transcription</keyword>
<protein>
    <submittedName>
        <fullName evidence="4">TetR family transcriptional regulator</fullName>
    </submittedName>
</protein>
<gene>
    <name evidence="4" type="ORF">GMD42_01100</name>
</gene>
<dbReference type="Pfam" id="PF17937">
    <property type="entry name" value="TetR_C_28"/>
    <property type="match status" value="1"/>
</dbReference>
<dbReference type="PROSITE" id="PS50977">
    <property type="entry name" value="HTH_TETR_2"/>
    <property type="match status" value="1"/>
</dbReference>
<keyword evidence="1" id="KW-0805">Transcription regulation</keyword>
<dbReference type="GO" id="GO:0000976">
    <property type="term" value="F:transcription cis-regulatory region binding"/>
    <property type="evidence" value="ECO:0007669"/>
    <property type="project" value="TreeGrafter"/>
</dbReference>
<dbReference type="Proteomes" id="UP000462362">
    <property type="component" value="Unassembled WGS sequence"/>
</dbReference>
<dbReference type="Pfam" id="PF00440">
    <property type="entry name" value="TetR_N"/>
    <property type="match status" value="1"/>
</dbReference>